<evidence type="ECO:0000256" key="3">
    <source>
        <dbReference type="ARBA" id="ARBA00022692"/>
    </source>
</evidence>
<organism evidence="11 12">
    <name type="scientific">Phytophthora megakarya</name>
    <dbReference type="NCBI Taxonomy" id="4795"/>
    <lineage>
        <taxon>Eukaryota</taxon>
        <taxon>Sar</taxon>
        <taxon>Stramenopiles</taxon>
        <taxon>Oomycota</taxon>
        <taxon>Peronosporomycetes</taxon>
        <taxon>Peronosporales</taxon>
        <taxon>Peronosporaceae</taxon>
        <taxon>Phytophthora</taxon>
    </lineage>
</organism>
<dbReference type="AlphaFoldDB" id="A0A225VK10"/>
<keyword evidence="2" id="KW-0813">Transport</keyword>
<dbReference type="SUPFAM" id="SSF51206">
    <property type="entry name" value="cAMP-binding domain-like"/>
    <property type="match status" value="1"/>
</dbReference>
<evidence type="ECO:0000256" key="2">
    <source>
        <dbReference type="ARBA" id="ARBA00022448"/>
    </source>
</evidence>
<feature type="region of interest" description="Disordered" evidence="8">
    <location>
        <begin position="317"/>
        <end position="353"/>
    </location>
</feature>
<dbReference type="GO" id="GO:0005221">
    <property type="term" value="F:intracellularly cyclic nucleotide-activated monoatomic cation channel activity"/>
    <property type="evidence" value="ECO:0007669"/>
    <property type="project" value="InterPro"/>
</dbReference>
<name>A0A225VK10_9STRA</name>
<dbReference type="Gene3D" id="2.60.120.10">
    <property type="entry name" value="Jelly Rolls"/>
    <property type="match status" value="1"/>
</dbReference>
<keyword evidence="6 9" id="KW-0472">Membrane</keyword>
<keyword evidence="7" id="KW-0407">Ion channel</keyword>
<evidence type="ECO:0000256" key="1">
    <source>
        <dbReference type="ARBA" id="ARBA00004141"/>
    </source>
</evidence>
<dbReference type="Proteomes" id="UP000198211">
    <property type="component" value="Unassembled WGS sequence"/>
</dbReference>
<dbReference type="InterPro" id="IPR014710">
    <property type="entry name" value="RmlC-like_jellyroll"/>
</dbReference>
<dbReference type="Pfam" id="PF00027">
    <property type="entry name" value="cNMP_binding"/>
    <property type="match status" value="1"/>
</dbReference>
<feature type="region of interest" description="Disordered" evidence="8">
    <location>
        <begin position="86"/>
        <end position="107"/>
    </location>
</feature>
<evidence type="ECO:0000256" key="5">
    <source>
        <dbReference type="ARBA" id="ARBA00023065"/>
    </source>
</evidence>
<evidence type="ECO:0000256" key="9">
    <source>
        <dbReference type="SAM" id="Phobius"/>
    </source>
</evidence>
<dbReference type="Gene3D" id="1.10.287.70">
    <property type="match status" value="1"/>
</dbReference>
<keyword evidence="12" id="KW-1185">Reference proteome</keyword>
<accession>A0A225VK10</accession>
<evidence type="ECO:0000259" key="10">
    <source>
        <dbReference type="PROSITE" id="PS50042"/>
    </source>
</evidence>
<reference evidence="12" key="1">
    <citation type="submission" date="2017-03" db="EMBL/GenBank/DDBJ databases">
        <title>Phytopthora megakarya and P. palmivora, two closely related causual agents of cacao black pod achieved similar genome size and gene model numbers by different mechanisms.</title>
        <authorList>
            <person name="Ali S."/>
            <person name="Shao J."/>
            <person name="Larry D.J."/>
            <person name="Kronmiller B."/>
            <person name="Shen D."/>
            <person name="Strem M.D."/>
            <person name="Melnick R.L."/>
            <person name="Guiltinan M.J."/>
            <person name="Tyler B.M."/>
            <person name="Meinhardt L.W."/>
            <person name="Bailey B.A."/>
        </authorList>
    </citation>
    <scope>NUCLEOTIDE SEQUENCE [LARGE SCALE GENOMIC DNA]</scope>
    <source>
        <strain evidence="12">zdho120</strain>
    </source>
</reference>
<keyword evidence="5" id="KW-0406">Ion transport</keyword>
<keyword evidence="3 9" id="KW-0812">Transmembrane</keyword>
<evidence type="ECO:0000313" key="12">
    <source>
        <dbReference type="Proteomes" id="UP000198211"/>
    </source>
</evidence>
<dbReference type="InterPro" id="IPR018490">
    <property type="entry name" value="cNMP-bd_dom_sf"/>
</dbReference>
<feature type="transmembrane region" description="Helical" evidence="9">
    <location>
        <begin position="239"/>
        <end position="259"/>
    </location>
</feature>
<dbReference type="InterPro" id="IPR000595">
    <property type="entry name" value="cNMP-bd_dom"/>
</dbReference>
<keyword evidence="4 9" id="KW-1133">Transmembrane helix</keyword>
<dbReference type="InterPro" id="IPR050866">
    <property type="entry name" value="CNG_cation_channel"/>
</dbReference>
<dbReference type="InterPro" id="IPR005821">
    <property type="entry name" value="Ion_trans_dom"/>
</dbReference>
<dbReference type="SMART" id="SM00100">
    <property type="entry name" value="cNMP"/>
    <property type="match status" value="1"/>
</dbReference>
<feature type="domain" description="Cyclic nucleotide-binding" evidence="10">
    <location>
        <begin position="625"/>
        <end position="739"/>
    </location>
</feature>
<feature type="compositionally biased region" description="Polar residues" evidence="8">
    <location>
        <begin position="334"/>
        <end position="347"/>
    </location>
</feature>
<proteinExistence type="predicted"/>
<comment type="subcellular location">
    <subcellularLocation>
        <location evidence="1">Membrane</location>
        <topology evidence="1">Multi-pass membrane protein</topology>
    </subcellularLocation>
</comment>
<evidence type="ECO:0000256" key="6">
    <source>
        <dbReference type="ARBA" id="ARBA00023136"/>
    </source>
</evidence>
<dbReference type="PROSITE" id="PS50042">
    <property type="entry name" value="CNMP_BINDING_3"/>
    <property type="match status" value="1"/>
</dbReference>
<dbReference type="EMBL" id="NBNE01004213">
    <property type="protein sequence ID" value="OWZ05886.1"/>
    <property type="molecule type" value="Genomic_DNA"/>
</dbReference>
<protein>
    <submittedName>
        <fullName evidence="11">Voltage-gated Ion Channel</fullName>
    </submittedName>
</protein>
<dbReference type="PANTHER" id="PTHR45638">
    <property type="entry name" value="CYCLIC NUCLEOTIDE-GATED CATION CHANNEL SUBUNIT A"/>
    <property type="match status" value="1"/>
</dbReference>
<evidence type="ECO:0000313" key="11">
    <source>
        <dbReference type="EMBL" id="OWZ05886.1"/>
    </source>
</evidence>
<dbReference type="OrthoDB" id="113761at2759"/>
<dbReference type="PANTHER" id="PTHR45638:SF11">
    <property type="entry name" value="CYCLIC NUCLEOTIDE-GATED CATION CHANNEL SUBUNIT A"/>
    <property type="match status" value="1"/>
</dbReference>
<gene>
    <name evidence="11" type="ORF">PHMEG_00021943</name>
</gene>
<comment type="caution">
    <text evidence="11">The sequence shown here is derived from an EMBL/GenBank/DDBJ whole genome shotgun (WGS) entry which is preliminary data.</text>
</comment>
<feature type="transmembrane region" description="Helical" evidence="9">
    <location>
        <begin position="497"/>
        <end position="519"/>
    </location>
</feature>
<feature type="transmembrane region" description="Helical" evidence="9">
    <location>
        <begin position="525"/>
        <end position="546"/>
    </location>
</feature>
<evidence type="ECO:0000256" key="8">
    <source>
        <dbReference type="SAM" id="MobiDB-lite"/>
    </source>
</evidence>
<dbReference type="GO" id="GO:0044877">
    <property type="term" value="F:protein-containing complex binding"/>
    <property type="evidence" value="ECO:0007669"/>
    <property type="project" value="TreeGrafter"/>
</dbReference>
<dbReference type="Pfam" id="PF00520">
    <property type="entry name" value="Ion_trans"/>
    <property type="match status" value="1"/>
</dbReference>
<sequence>MREYYRDEQLVEMEEECWRRYKVSLFMADAFTMTSRNDEDSTPTASKAARGIRVSRKTFCGAMLPGASPQRATRSLVTTDGMRFLENYESRNRPSQRGLHRKRKPRRSIELQHGGNGHEIHQSIGIVNVPSGAARAHRRQRKLKRSQSLPLFDRHFAFMIREELQDSNAKESDSKLNLGFELLQRCRQPEFSSLFRVYLSWLKRKNRWRQWYEHHFHGLKCTSSKAEDFVNFLARCYRLWEWVVVFVGLFYSVTIPFFVCFASDMITFHEENDDADSLVHWERFVVFIDVICIADFILKHSAFRRVLQLSAGGNTDIPTTRRPAPAAPPPLKSMGSSKSLTATPPQRTTHEEPKHWWDSLHGHHTFWDVVISLPLDLLLFFPPLSTSNISDHRWFYLSLFQLNKIPLVLESIEASERLTQFLSADLNLPISESRLNFFRTLCVYMLSGHWIACLWFRLGLHAYHIYEESWLSTYKMLPVDGFGTLSEIPTSRRYLRALHFAIGSITTIFYGDVVSMNVIETVVEIAFIVLCILIFGVLVGAQGEMIEANYKHKMLFEQNLMELYHFLKSSDVPREVRVRLRLYYTNTWLKYHGHDDLEGVRGLSTLLVEDIAQYTLRDFANQVSILKSCDESFLRSLLTCLKHIICSSSEPVVRKGDVDRSMYFIAKGKVLVQGPGFELVKHEGDFFGELSLLYGIPRSATCSSLGVSLLYVLEWETYERLLADYPEYREQNRREWVIVSTVLKKGESRFRSIIDIVARMEKANWVLVDEIIRKAKSLK</sequence>
<evidence type="ECO:0000256" key="7">
    <source>
        <dbReference type="ARBA" id="ARBA00023286"/>
    </source>
</evidence>
<dbReference type="SUPFAM" id="SSF81324">
    <property type="entry name" value="Voltage-gated potassium channels"/>
    <property type="match status" value="1"/>
</dbReference>
<evidence type="ECO:0000256" key="4">
    <source>
        <dbReference type="ARBA" id="ARBA00022989"/>
    </source>
</evidence>
<dbReference type="Gene3D" id="1.10.287.630">
    <property type="entry name" value="Helix hairpin bin"/>
    <property type="match status" value="1"/>
</dbReference>
<dbReference type="CDD" id="cd00038">
    <property type="entry name" value="CAP_ED"/>
    <property type="match status" value="1"/>
</dbReference>
<keyword evidence="7" id="KW-1071">Ligand-gated ion channel</keyword>